<protein>
    <submittedName>
        <fullName evidence="2">Uncharacterized protein</fullName>
    </submittedName>
</protein>
<name>X0VU97_9ZZZZ</name>
<reference evidence="2" key="1">
    <citation type="journal article" date="2014" name="Front. Microbiol.">
        <title>High frequency of phylogenetically diverse reductive dehalogenase-homologous genes in deep subseafloor sedimentary metagenomes.</title>
        <authorList>
            <person name="Kawai M."/>
            <person name="Futagami T."/>
            <person name="Toyoda A."/>
            <person name="Takaki Y."/>
            <person name="Nishi S."/>
            <person name="Hori S."/>
            <person name="Arai W."/>
            <person name="Tsubouchi T."/>
            <person name="Morono Y."/>
            <person name="Uchiyama I."/>
            <person name="Ito T."/>
            <person name="Fujiyama A."/>
            <person name="Inagaki F."/>
            <person name="Takami H."/>
        </authorList>
    </citation>
    <scope>NUCLEOTIDE SEQUENCE</scope>
    <source>
        <strain evidence="2">Expedition CK06-06</strain>
    </source>
</reference>
<dbReference type="AlphaFoldDB" id="X0VU97"/>
<evidence type="ECO:0000256" key="1">
    <source>
        <dbReference type="SAM" id="Coils"/>
    </source>
</evidence>
<gene>
    <name evidence="2" type="ORF">S01H1_49388</name>
</gene>
<feature type="coiled-coil region" evidence="1">
    <location>
        <begin position="12"/>
        <end position="57"/>
    </location>
</feature>
<organism evidence="2">
    <name type="scientific">marine sediment metagenome</name>
    <dbReference type="NCBI Taxonomy" id="412755"/>
    <lineage>
        <taxon>unclassified sequences</taxon>
        <taxon>metagenomes</taxon>
        <taxon>ecological metagenomes</taxon>
    </lineage>
</organism>
<keyword evidence="1" id="KW-0175">Coiled coil</keyword>
<dbReference type="EMBL" id="BARS01031767">
    <property type="protein sequence ID" value="GAG21855.1"/>
    <property type="molecule type" value="Genomic_DNA"/>
</dbReference>
<evidence type="ECO:0000313" key="2">
    <source>
        <dbReference type="EMBL" id="GAG21855.1"/>
    </source>
</evidence>
<feature type="non-terminal residue" evidence="2">
    <location>
        <position position="1"/>
    </location>
</feature>
<sequence length="60" mass="7170">KIISGYVDTINNFKLAQERENLEKRAKILDEKIKKTEKIEEDDLKELREIVRQLKSQNIN</sequence>
<accession>X0VU97</accession>
<comment type="caution">
    <text evidence="2">The sequence shown here is derived from an EMBL/GenBank/DDBJ whole genome shotgun (WGS) entry which is preliminary data.</text>
</comment>
<proteinExistence type="predicted"/>